<evidence type="ECO:0000256" key="4">
    <source>
        <dbReference type="ARBA" id="ARBA00022989"/>
    </source>
</evidence>
<dbReference type="PANTHER" id="PTHR30250">
    <property type="entry name" value="PST FAMILY PREDICTED COLANIC ACID TRANSPORTER"/>
    <property type="match status" value="1"/>
</dbReference>
<feature type="transmembrane region" description="Helical" evidence="6">
    <location>
        <begin position="86"/>
        <end position="102"/>
    </location>
</feature>
<keyword evidence="2" id="KW-1003">Cell membrane</keyword>
<accession>A0A412FR91</accession>
<evidence type="ECO:0000256" key="5">
    <source>
        <dbReference type="ARBA" id="ARBA00023136"/>
    </source>
</evidence>
<protein>
    <submittedName>
        <fullName evidence="7">Flippase</fullName>
    </submittedName>
</protein>
<gene>
    <name evidence="7" type="ORF">DWY25_13850</name>
</gene>
<evidence type="ECO:0000256" key="6">
    <source>
        <dbReference type="SAM" id="Phobius"/>
    </source>
</evidence>
<keyword evidence="4 6" id="KW-1133">Transmembrane helix</keyword>
<evidence type="ECO:0000313" key="8">
    <source>
        <dbReference type="Proteomes" id="UP000284178"/>
    </source>
</evidence>
<evidence type="ECO:0000313" key="7">
    <source>
        <dbReference type="EMBL" id="RGR70670.1"/>
    </source>
</evidence>
<proteinExistence type="predicted"/>
<feature type="transmembrane region" description="Helical" evidence="6">
    <location>
        <begin position="328"/>
        <end position="352"/>
    </location>
</feature>
<dbReference type="PANTHER" id="PTHR30250:SF11">
    <property type="entry name" value="O-ANTIGEN TRANSPORTER-RELATED"/>
    <property type="match status" value="1"/>
</dbReference>
<dbReference type="InterPro" id="IPR050833">
    <property type="entry name" value="Poly_Biosynth_Transport"/>
</dbReference>
<feature type="transmembrane region" description="Helical" evidence="6">
    <location>
        <begin position="393"/>
        <end position="411"/>
    </location>
</feature>
<sequence length="521" mass="59254">MQDRSPSKGSEKSKKQGNCVYNSQFSSIHAILNKGDFMDKKILQNYFYNILYQLLVVLAPMITVPYVTRTLGATMLGISDWTGSNVQWFVLFGIMGVSIYGNREIARVRDDQTKMSKTFFEIFTMQFLSMCASTLVYFLYLFTVQDSVRLYATIQTISLLSVALDITWFFYGVEDFKTASIRNMIIKILGIILIFAFVKKPSDLALFIVINAGSGVLGQLIMWTQLKQYVKWTPIHFKDVLKHFKPNLMLFIPQIATSVYTMLDVSMLGYLYADVSHVSFYNQAQRFIKMFLFFITSIGSVMLPRIANIHAKGQDEEVLRFLRTTLRMALYLAIPMIAGIISLIPYFIGWFLDDTYQIVTPLIIFTTPIILFISLSNVFGTQYLLPIGRTKEYTRSVILGALTNFCLNALLMPKFGAFGAITGSVIAELMVTLTQWLSIRGQLDLGFRIREVTKYVIASLVMMLPVHFIGEAMGPRFTTNLIQIAAGVIVYFGLLTLMKDDFHMNLIRKVLNHRKGEAAHE</sequence>
<evidence type="ECO:0000256" key="2">
    <source>
        <dbReference type="ARBA" id="ARBA00022475"/>
    </source>
</evidence>
<feature type="transmembrane region" description="Helical" evidence="6">
    <location>
        <begin position="122"/>
        <end position="142"/>
    </location>
</feature>
<feature type="transmembrane region" description="Helical" evidence="6">
    <location>
        <begin position="148"/>
        <end position="173"/>
    </location>
</feature>
<dbReference type="Pfam" id="PF01943">
    <property type="entry name" value="Polysacc_synt"/>
    <property type="match status" value="1"/>
</dbReference>
<feature type="transmembrane region" description="Helical" evidence="6">
    <location>
        <begin position="451"/>
        <end position="469"/>
    </location>
</feature>
<reference evidence="7 8" key="1">
    <citation type="submission" date="2018-08" db="EMBL/GenBank/DDBJ databases">
        <title>A genome reference for cultivated species of the human gut microbiota.</title>
        <authorList>
            <person name="Zou Y."/>
            <person name="Xue W."/>
            <person name="Luo G."/>
        </authorList>
    </citation>
    <scope>NUCLEOTIDE SEQUENCE [LARGE SCALE GENOMIC DNA]</scope>
    <source>
        <strain evidence="7 8">AF24-29</strain>
    </source>
</reference>
<evidence type="ECO:0000256" key="3">
    <source>
        <dbReference type="ARBA" id="ARBA00022692"/>
    </source>
</evidence>
<comment type="subcellular location">
    <subcellularLocation>
        <location evidence="1">Cell membrane</location>
        <topology evidence="1">Multi-pass membrane protein</topology>
    </subcellularLocation>
</comment>
<evidence type="ECO:0000256" key="1">
    <source>
        <dbReference type="ARBA" id="ARBA00004651"/>
    </source>
</evidence>
<dbReference type="AlphaFoldDB" id="A0A412FR91"/>
<dbReference type="GO" id="GO:0005886">
    <property type="term" value="C:plasma membrane"/>
    <property type="evidence" value="ECO:0007669"/>
    <property type="project" value="UniProtKB-SubCell"/>
</dbReference>
<feature type="transmembrane region" description="Helical" evidence="6">
    <location>
        <begin position="417"/>
        <end position="439"/>
    </location>
</feature>
<dbReference type="EMBL" id="QRUP01000020">
    <property type="protein sequence ID" value="RGR70670.1"/>
    <property type="molecule type" value="Genomic_DNA"/>
</dbReference>
<name>A0A412FR91_9FIRM</name>
<keyword evidence="5 6" id="KW-0472">Membrane</keyword>
<keyword evidence="3 6" id="KW-0812">Transmembrane</keyword>
<comment type="caution">
    <text evidence="7">The sequence shown here is derived from an EMBL/GenBank/DDBJ whole genome shotgun (WGS) entry which is preliminary data.</text>
</comment>
<organism evidence="7 8">
    <name type="scientific">Holdemania filiformis</name>
    <dbReference type="NCBI Taxonomy" id="61171"/>
    <lineage>
        <taxon>Bacteria</taxon>
        <taxon>Bacillati</taxon>
        <taxon>Bacillota</taxon>
        <taxon>Erysipelotrichia</taxon>
        <taxon>Erysipelotrichales</taxon>
        <taxon>Erysipelotrichaceae</taxon>
        <taxon>Holdemania</taxon>
    </lineage>
</organism>
<dbReference type="Proteomes" id="UP000284178">
    <property type="component" value="Unassembled WGS sequence"/>
</dbReference>
<feature type="transmembrane region" description="Helical" evidence="6">
    <location>
        <begin position="46"/>
        <end position="66"/>
    </location>
</feature>
<feature type="transmembrane region" description="Helical" evidence="6">
    <location>
        <begin position="481"/>
        <end position="498"/>
    </location>
</feature>
<feature type="transmembrane region" description="Helical" evidence="6">
    <location>
        <begin position="247"/>
        <end position="272"/>
    </location>
</feature>
<feature type="transmembrane region" description="Helical" evidence="6">
    <location>
        <begin position="180"/>
        <end position="198"/>
    </location>
</feature>
<dbReference type="InterPro" id="IPR002797">
    <property type="entry name" value="Polysacc_synth"/>
</dbReference>
<keyword evidence="8" id="KW-1185">Reference proteome</keyword>
<feature type="transmembrane region" description="Helical" evidence="6">
    <location>
        <begin position="204"/>
        <end position="226"/>
    </location>
</feature>
<feature type="transmembrane region" description="Helical" evidence="6">
    <location>
        <begin position="358"/>
        <end position="381"/>
    </location>
</feature>
<feature type="transmembrane region" description="Helical" evidence="6">
    <location>
        <begin position="287"/>
        <end position="307"/>
    </location>
</feature>